<reference evidence="1 2" key="1">
    <citation type="submission" date="2023-09" db="EMBL/GenBank/DDBJ databases">
        <authorList>
            <person name="Wang M."/>
        </authorList>
    </citation>
    <scope>NUCLEOTIDE SEQUENCE [LARGE SCALE GENOMIC DNA]</scope>
    <source>
        <strain evidence="1">GT-2023</strain>
        <tissue evidence="1">Liver</tissue>
    </source>
</reference>
<keyword evidence="2" id="KW-1185">Reference proteome</keyword>
<comment type="caution">
    <text evidence="1">The sequence shown here is derived from an EMBL/GenBank/DDBJ whole genome shotgun (WGS) entry which is preliminary data.</text>
</comment>
<dbReference type="EMBL" id="JAYMGO010000003">
    <property type="protein sequence ID" value="KAL1277351.1"/>
    <property type="molecule type" value="Genomic_DNA"/>
</dbReference>
<protein>
    <submittedName>
        <fullName evidence="1">Uncharacterized protein</fullName>
    </submittedName>
</protein>
<accession>A0ABR3NKP1</accession>
<proteinExistence type="predicted"/>
<sequence length="281" mass="31910">MDGYFYIIKDKSYRRVTDLSTDANACVQDLHPDFQRGDHYLGIDKFFVILFKGRGICKITSGLGGISTDVHQKLNPKSSNGLYYWGLSECVCFLKPVSEWGVEYCKGADLEKDDDLKVYSVHPDVVNFLPGGLSITRGPAYGRWEKIKTITNESDTPLTYQQKIIKKVGYNKENVTQVTHNWKLTPSVSIESGRLTEIIAKLQFSFSAEYGGSHVHTKKETWNHAIEVEEQLSFELKQHKSLYVWQYRLGFGDEPVLFCRDIIIGNEPIPPTKVPLPPAEP</sequence>
<evidence type="ECO:0000313" key="1">
    <source>
        <dbReference type="EMBL" id="KAL1277351.1"/>
    </source>
</evidence>
<evidence type="ECO:0000313" key="2">
    <source>
        <dbReference type="Proteomes" id="UP001558613"/>
    </source>
</evidence>
<dbReference type="Proteomes" id="UP001558613">
    <property type="component" value="Unassembled WGS sequence"/>
</dbReference>
<name>A0ABR3NKP1_9TELE</name>
<organism evidence="1 2">
    <name type="scientific">Cirrhinus molitorella</name>
    <name type="common">mud carp</name>
    <dbReference type="NCBI Taxonomy" id="172907"/>
    <lineage>
        <taxon>Eukaryota</taxon>
        <taxon>Metazoa</taxon>
        <taxon>Chordata</taxon>
        <taxon>Craniata</taxon>
        <taxon>Vertebrata</taxon>
        <taxon>Euteleostomi</taxon>
        <taxon>Actinopterygii</taxon>
        <taxon>Neopterygii</taxon>
        <taxon>Teleostei</taxon>
        <taxon>Ostariophysi</taxon>
        <taxon>Cypriniformes</taxon>
        <taxon>Cyprinidae</taxon>
        <taxon>Labeoninae</taxon>
        <taxon>Labeonini</taxon>
        <taxon>Cirrhinus</taxon>
    </lineage>
</organism>
<gene>
    <name evidence="1" type="ORF">QQF64_024024</name>
</gene>